<sequence length="627" mass="69579">MLTAEENMIMQTRYHHTVLRILVKFGGDRFARFQKEVDDLLPTTKDKIPVCKTKYHPLPTMDIDESRTSGNADVVEAMFKELGHSPSADNIPDTVRILFGDQLSIARLRSVTAARAGHDSYAQSLLHCIFGPGIFHYIMAGTSGLLEEHHGAEDPSPRDPGSLAFHNVALTRKPITITSLPPFRTCRDLIFVSLYARVFHLLEKVSGKEIDEYAKEVTFEKLSADAFTIVDTFANPEKTKEIHEELDMERLKTASDTHSEPAEPQAEDEVFKKATLCLRDSLILRELTDAIKVGDSGRMVTALKLLAVAYRGTGRTKYAHECLHLLHHIIHVWTDSIRNTILKNWLVNTTGKPDGFLPVDLLQEHLNYWIKIIYRAHGSNASWEWLANIAPTIEILRRLATQMNRDLGSRQGSKHATPDLWRDISVLMKSLKDHNVYGYEPGRVIEDKDGNSLPARNIISEGWNGLKQAVAEYNKTFEKQRERRSEVPLVGKRINSELTVETAPIPHSTPSPPALGAASVAPGPDTISDTPRPSAESMSPSERAPTTVPIEFDLVRVRSSSSPDLAGLALSEAGSVATGLGDEDAEGSVVGSDDEDYAFWWGPGAENTANEILVSLEMEEDVALDLE</sequence>
<feature type="region of interest" description="Disordered" evidence="1">
    <location>
        <begin position="500"/>
        <end position="547"/>
    </location>
</feature>
<gene>
    <name evidence="3" type="ORF">EIP91_001981</name>
</gene>
<feature type="domain" description="DUF6589" evidence="2">
    <location>
        <begin position="3"/>
        <end position="415"/>
    </location>
</feature>
<dbReference type="EMBL" id="RWJN01000156">
    <property type="protein sequence ID" value="TCD65951.1"/>
    <property type="molecule type" value="Genomic_DNA"/>
</dbReference>
<dbReference type="AlphaFoldDB" id="A0A4R0RD22"/>
<organism evidence="3 4">
    <name type="scientific">Steccherinum ochraceum</name>
    <dbReference type="NCBI Taxonomy" id="92696"/>
    <lineage>
        <taxon>Eukaryota</taxon>
        <taxon>Fungi</taxon>
        <taxon>Dikarya</taxon>
        <taxon>Basidiomycota</taxon>
        <taxon>Agaricomycotina</taxon>
        <taxon>Agaricomycetes</taxon>
        <taxon>Polyporales</taxon>
        <taxon>Steccherinaceae</taxon>
        <taxon>Steccherinum</taxon>
    </lineage>
</organism>
<name>A0A4R0RD22_9APHY</name>
<evidence type="ECO:0000313" key="4">
    <source>
        <dbReference type="Proteomes" id="UP000292702"/>
    </source>
</evidence>
<dbReference type="Pfam" id="PF20231">
    <property type="entry name" value="DUF6589"/>
    <property type="match status" value="1"/>
</dbReference>
<protein>
    <recommendedName>
        <fullName evidence="2">DUF6589 domain-containing protein</fullName>
    </recommendedName>
</protein>
<keyword evidence="4" id="KW-1185">Reference proteome</keyword>
<dbReference type="OrthoDB" id="2803256at2759"/>
<dbReference type="Proteomes" id="UP000292702">
    <property type="component" value="Unassembled WGS sequence"/>
</dbReference>
<proteinExistence type="predicted"/>
<evidence type="ECO:0000313" key="3">
    <source>
        <dbReference type="EMBL" id="TCD65951.1"/>
    </source>
</evidence>
<evidence type="ECO:0000259" key="2">
    <source>
        <dbReference type="Pfam" id="PF20231"/>
    </source>
</evidence>
<evidence type="ECO:0000256" key="1">
    <source>
        <dbReference type="SAM" id="MobiDB-lite"/>
    </source>
</evidence>
<accession>A0A4R0RD22</accession>
<dbReference type="STRING" id="92696.A0A4R0RD22"/>
<comment type="caution">
    <text evidence="3">The sequence shown here is derived from an EMBL/GenBank/DDBJ whole genome shotgun (WGS) entry which is preliminary data.</text>
</comment>
<dbReference type="InterPro" id="IPR046496">
    <property type="entry name" value="DUF6589"/>
</dbReference>
<reference evidence="3 4" key="1">
    <citation type="submission" date="2018-11" db="EMBL/GenBank/DDBJ databases">
        <title>Genome assembly of Steccherinum ochraceum LE-BIN_3174, the white-rot fungus of the Steccherinaceae family (The Residual Polyporoid clade, Polyporales, Basidiomycota).</title>
        <authorList>
            <person name="Fedorova T.V."/>
            <person name="Glazunova O.A."/>
            <person name="Landesman E.O."/>
            <person name="Moiseenko K.V."/>
            <person name="Psurtseva N.V."/>
            <person name="Savinova O.S."/>
            <person name="Shakhova N.V."/>
            <person name="Tyazhelova T.V."/>
            <person name="Vasina D.V."/>
        </authorList>
    </citation>
    <scope>NUCLEOTIDE SEQUENCE [LARGE SCALE GENOMIC DNA]</scope>
    <source>
        <strain evidence="3 4">LE-BIN_3174</strain>
    </source>
</reference>
<feature type="compositionally biased region" description="Polar residues" evidence="1">
    <location>
        <begin position="527"/>
        <end position="540"/>
    </location>
</feature>